<dbReference type="GO" id="GO:0008324">
    <property type="term" value="F:monoatomic cation transmembrane transporter activity"/>
    <property type="evidence" value="ECO:0007669"/>
    <property type="project" value="InterPro"/>
</dbReference>
<dbReference type="SUPFAM" id="SSF161093">
    <property type="entry name" value="MgtE membrane domain-like"/>
    <property type="match status" value="1"/>
</dbReference>
<evidence type="ECO:0000256" key="5">
    <source>
        <dbReference type="ARBA" id="ARBA00022842"/>
    </source>
</evidence>
<feature type="transmembrane region" description="Helical" evidence="8">
    <location>
        <begin position="12"/>
        <end position="32"/>
    </location>
</feature>
<keyword evidence="5" id="KW-0460">Magnesium</keyword>
<keyword evidence="7 8" id="KW-0472">Membrane</keyword>
<keyword evidence="4 8" id="KW-0812">Transmembrane</keyword>
<evidence type="ECO:0000256" key="4">
    <source>
        <dbReference type="ARBA" id="ARBA00022692"/>
    </source>
</evidence>
<name>A0A7S3AMJ6_9EUKA</name>
<dbReference type="InterPro" id="IPR036739">
    <property type="entry name" value="SLC41_membr_dom_sf"/>
</dbReference>
<evidence type="ECO:0000256" key="8">
    <source>
        <dbReference type="SAM" id="Phobius"/>
    </source>
</evidence>
<feature type="transmembrane region" description="Helical" evidence="8">
    <location>
        <begin position="75"/>
        <end position="97"/>
    </location>
</feature>
<dbReference type="InterPro" id="IPR006667">
    <property type="entry name" value="SLC41_membr_dom"/>
</dbReference>
<dbReference type="GO" id="GO:0016020">
    <property type="term" value="C:membrane"/>
    <property type="evidence" value="ECO:0007669"/>
    <property type="project" value="UniProtKB-SubCell"/>
</dbReference>
<keyword evidence="6 8" id="KW-1133">Transmembrane helix</keyword>
<dbReference type="PANTHER" id="PTHR41394">
    <property type="entry name" value="MAGNESIUM TRANSPORTER MGTE"/>
    <property type="match status" value="1"/>
</dbReference>
<evidence type="ECO:0000256" key="1">
    <source>
        <dbReference type="ARBA" id="ARBA00004141"/>
    </source>
</evidence>
<evidence type="ECO:0000256" key="3">
    <source>
        <dbReference type="ARBA" id="ARBA00022448"/>
    </source>
</evidence>
<feature type="domain" description="SLC41A/MgtE integral membrane" evidence="9">
    <location>
        <begin position="5"/>
        <end position="90"/>
    </location>
</feature>
<feature type="transmembrane region" description="Helical" evidence="8">
    <location>
        <begin position="38"/>
        <end position="63"/>
    </location>
</feature>
<dbReference type="EMBL" id="HBHX01018327">
    <property type="protein sequence ID" value="CAE0109507.1"/>
    <property type="molecule type" value="Transcribed_RNA"/>
</dbReference>
<evidence type="ECO:0000313" key="10">
    <source>
        <dbReference type="EMBL" id="CAE0109507.1"/>
    </source>
</evidence>
<dbReference type="AlphaFoldDB" id="A0A7S3AMJ6"/>
<protein>
    <recommendedName>
        <fullName evidence="9">SLC41A/MgtE integral membrane domain-containing protein</fullName>
    </recommendedName>
</protein>
<keyword evidence="3" id="KW-0813">Transport</keyword>
<evidence type="ECO:0000256" key="2">
    <source>
        <dbReference type="ARBA" id="ARBA00009749"/>
    </source>
</evidence>
<evidence type="ECO:0000256" key="6">
    <source>
        <dbReference type="ARBA" id="ARBA00022989"/>
    </source>
</evidence>
<comment type="similarity">
    <text evidence="2">Belongs to the SLC41A transporter family.</text>
</comment>
<accession>A0A7S3AMJ6</accession>
<sequence>MRHAAVASEIRMAVALSLVLVVAGFLRVVAFGEGTTDALAISVALFLIVITSVVLGTLLPLLLNKMRVDAAHASTTIQVIMDVLGVTIACTVTPLIYSAVAEYAGVLPALA</sequence>
<dbReference type="Pfam" id="PF01769">
    <property type="entry name" value="MgtE"/>
    <property type="match status" value="1"/>
</dbReference>
<dbReference type="PANTHER" id="PTHR41394:SF5">
    <property type="entry name" value="SLC41A_MGTE INTEGRAL MEMBRANE DOMAIN-CONTAINING PROTEIN"/>
    <property type="match status" value="1"/>
</dbReference>
<gene>
    <name evidence="10" type="ORF">HERI1096_LOCUS10167</name>
</gene>
<dbReference type="Gene3D" id="1.10.357.20">
    <property type="entry name" value="SLC41 divalent cation transporters, integral membrane domain"/>
    <property type="match status" value="1"/>
</dbReference>
<evidence type="ECO:0000256" key="7">
    <source>
        <dbReference type="ARBA" id="ARBA00023136"/>
    </source>
</evidence>
<evidence type="ECO:0000259" key="9">
    <source>
        <dbReference type="Pfam" id="PF01769"/>
    </source>
</evidence>
<reference evidence="10" key="1">
    <citation type="submission" date="2021-01" db="EMBL/GenBank/DDBJ databases">
        <authorList>
            <person name="Corre E."/>
            <person name="Pelletier E."/>
            <person name="Niang G."/>
            <person name="Scheremetjew M."/>
            <person name="Finn R."/>
            <person name="Kale V."/>
            <person name="Holt S."/>
            <person name="Cochrane G."/>
            <person name="Meng A."/>
            <person name="Brown T."/>
            <person name="Cohen L."/>
        </authorList>
    </citation>
    <scope>NUCLEOTIDE SEQUENCE</scope>
    <source>
        <strain evidence="10">CCMP281</strain>
    </source>
</reference>
<proteinExistence type="inferred from homology"/>
<organism evidence="10">
    <name type="scientific">Haptolina ericina</name>
    <dbReference type="NCBI Taxonomy" id="156174"/>
    <lineage>
        <taxon>Eukaryota</taxon>
        <taxon>Haptista</taxon>
        <taxon>Haptophyta</taxon>
        <taxon>Prymnesiophyceae</taxon>
        <taxon>Prymnesiales</taxon>
        <taxon>Prymnesiaceae</taxon>
        <taxon>Haptolina</taxon>
    </lineage>
</organism>
<comment type="subcellular location">
    <subcellularLocation>
        <location evidence="1">Membrane</location>
        <topology evidence="1">Multi-pass membrane protein</topology>
    </subcellularLocation>
</comment>